<protein>
    <submittedName>
        <fullName evidence="2">Uncharacterized protein</fullName>
    </submittedName>
</protein>
<feature type="region of interest" description="Disordered" evidence="1">
    <location>
        <begin position="21"/>
        <end position="45"/>
    </location>
</feature>
<organism evidence="2 3">
    <name type="scientific">Candidatus Babela massiliensis</name>
    <dbReference type="NCBI Taxonomy" id="673862"/>
    <lineage>
        <taxon>Bacteria</taxon>
        <taxon>Candidatus Babelota</taxon>
        <taxon>Candidatus Babeliae</taxon>
        <taxon>Candidatus Babeliales</taxon>
        <taxon>Candidatus Babeliaceae</taxon>
        <taxon>Candidatus Babela</taxon>
    </lineage>
</organism>
<evidence type="ECO:0000313" key="3">
    <source>
        <dbReference type="Proteomes" id="UP000018769"/>
    </source>
</evidence>
<gene>
    <name evidence="2" type="ORF">BABL1_gene_197</name>
</gene>
<dbReference type="HOGENOM" id="CLU_3197334_0_0_7"/>
<reference evidence="2 3" key="1">
    <citation type="journal article" date="2015" name="Biol. Direct">
        <title>Babela massiliensis, a representative of a widespread bacterial phylum with unusual adaptations to parasitism in amoebae.</title>
        <authorList>
            <person name="Pagnier I."/>
            <person name="Yutin N."/>
            <person name="Croce O."/>
            <person name="Makarova K.S."/>
            <person name="Wolf Y.I."/>
            <person name="Benamar S."/>
            <person name="Raoult D."/>
            <person name="Koonin E.V."/>
            <person name="La Scola B."/>
        </authorList>
    </citation>
    <scope>NUCLEOTIDE SEQUENCE [LARGE SCALE GENOMIC DNA]</scope>
    <source>
        <strain evidence="3">BABL1</strain>
    </source>
</reference>
<proteinExistence type="predicted"/>
<dbReference type="EMBL" id="HG793133">
    <property type="protein sequence ID" value="CDK30818.1"/>
    <property type="molecule type" value="Genomic_DNA"/>
</dbReference>
<keyword evidence="3" id="KW-1185">Reference proteome</keyword>
<sequence length="45" mass="5145">MKKNISILLVLLLFNHPSYTMHSSKSLEDCQDSSYKSQEGDNQIT</sequence>
<dbReference type="Proteomes" id="UP000018769">
    <property type="component" value="Chromosome I"/>
</dbReference>
<dbReference type="AlphaFoldDB" id="V6DIR1"/>
<name>V6DIR1_9BACT</name>
<feature type="compositionally biased region" description="Polar residues" evidence="1">
    <location>
        <begin position="32"/>
        <end position="45"/>
    </location>
</feature>
<dbReference type="KEGG" id="dpb:BABL1_gene_197"/>
<evidence type="ECO:0000313" key="2">
    <source>
        <dbReference type="EMBL" id="CDK30818.1"/>
    </source>
</evidence>
<accession>V6DIR1</accession>
<evidence type="ECO:0000256" key="1">
    <source>
        <dbReference type="SAM" id="MobiDB-lite"/>
    </source>
</evidence>
<dbReference type="RefSeq" id="WP_023792544.1">
    <property type="nucleotide sequence ID" value="NC_023003.1"/>
</dbReference>